<comment type="pathway">
    <text evidence="1">Nucleoside biosynthesis; alpha-ribazole biosynthesis; alpha-ribazole from 5,6-dimethylbenzimidazole: step 1/2.</text>
</comment>
<evidence type="ECO:0000256" key="2">
    <source>
        <dbReference type="ARBA" id="ARBA00007110"/>
    </source>
</evidence>
<evidence type="ECO:0000256" key="3">
    <source>
        <dbReference type="ARBA" id="ARBA00011991"/>
    </source>
</evidence>
<evidence type="ECO:0000313" key="11">
    <source>
        <dbReference type="Proteomes" id="UP000681356"/>
    </source>
</evidence>
<dbReference type="Gene3D" id="3.40.50.10210">
    <property type="match status" value="1"/>
</dbReference>
<dbReference type="InterPro" id="IPR003200">
    <property type="entry name" value="Nict_dMeBzImd_PRibTrfase"/>
</dbReference>
<dbReference type="PANTHER" id="PTHR43463:SF1">
    <property type="entry name" value="NICOTINATE-NUCLEOTIDE--DIMETHYLBENZIMIDAZOLE PHOSPHORIBOSYLTRANSFERASE"/>
    <property type="match status" value="1"/>
</dbReference>
<dbReference type="AlphaFoldDB" id="A0A8J7W8G4"/>
<dbReference type="PANTHER" id="PTHR43463">
    <property type="entry name" value="NICOTINATE-NUCLEOTIDE--DIMETHYLBENZIMIDAZOLE PHOSPHORIBOSYLTRANSFERASE"/>
    <property type="match status" value="1"/>
</dbReference>
<evidence type="ECO:0000256" key="6">
    <source>
        <dbReference type="ARBA" id="ARBA00022676"/>
    </source>
</evidence>
<dbReference type="Pfam" id="PF02277">
    <property type="entry name" value="DBI_PRT"/>
    <property type="match status" value="1"/>
</dbReference>
<dbReference type="CDD" id="cd02439">
    <property type="entry name" value="DMB-PRT_CobT"/>
    <property type="match status" value="1"/>
</dbReference>
<dbReference type="RefSeq" id="WP_212534859.1">
    <property type="nucleotide sequence ID" value="NZ_JAGTUU010000001.1"/>
</dbReference>
<dbReference type="EMBL" id="JAGTUU010000001">
    <property type="protein sequence ID" value="MBS0122890.1"/>
    <property type="molecule type" value="Genomic_DNA"/>
</dbReference>
<reference evidence="10" key="1">
    <citation type="submission" date="2021-04" db="EMBL/GenBank/DDBJ databases">
        <authorList>
            <person name="Yoon J."/>
        </authorList>
    </citation>
    <scope>NUCLEOTIDE SEQUENCE</scope>
    <source>
        <strain evidence="10">KMU-90</strain>
    </source>
</reference>
<dbReference type="InterPro" id="IPR023195">
    <property type="entry name" value="Nict_dMeBzImd_PRibTrfase_N"/>
</dbReference>
<name>A0A8J7W8G4_9RHOB</name>
<dbReference type="Gene3D" id="1.10.1610.10">
    <property type="match status" value="1"/>
</dbReference>
<keyword evidence="11" id="KW-1185">Reference proteome</keyword>
<comment type="catalytic activity">
    <reaction evidence="9">
        <text>5,6-dimethylbenzimidazole + nicotinate beta-D-ribonucleotide = alpha-ribazole 5'-phosphate + nicotinate + H(+)</text>
        <dbReference type="Rhea" id="RHEA:11196"/>
        <dbReference type="ChEBI" id="CHEBI:15378"/>
        <dbReference type="ChEBI" id="CHEBI:15890"/>
        <dbReference type="ChEBI" id="CHEBI:32544"/>
        <dbReference type="ChEBI" id="CHEBI:57502"/>
        <dbReference type="ChEBI" id="CHEBI:57918"/>
        <dbReference type="EC" id="2.4.2.21"/>
    </reaction>
</comment>
<comment type="caution">
    <text evidence="10">The sequence shown here is derived from an EMBL/GenBank/DDBJ whole genome shotgun (WGS) entry which is preliminary data.</text>
</comment>
<dbReference type="Proteomes" id="UP000681356">
    <property type="component" value="Unassembled WGS sequence"/>
</dbReference>
<gene>
    <name evidence="10" type="ORF">KB874_01995</name>
</gene>
<dbReference type="InterPro" id="IPR036087">
    <property type="entry name" value="Nict_dMeBzImd_PRibTrfase_sf"/>
</dbReference>
<comment type="similarity">
    <text evidence="2">Belongs to the CobT family.</text>
</comment>
<accession>A0A8J7W8G4</accession>
<protein>
    <recommendedName>
        <fullName evidence="4">Nicotinate-nucleotide--dimethylbenzimidazole phosphoribosyltransferase</fullName>
        <ecNumber evidence="3">2.4.2.21</ecNumber>
    </recommendedName>
    <alternativeName>
        <fullName evidence="8">N(1)-alpha-phosphoribosyltransferase</fullName>
    </alternativeName>
</protein>
<sequence>MSFEDALKSRMERAVSPPGALGRLERLAAQVARLQGRLDPVMRQAALIVLAADHGIAEAGVSGQPLGAARHMLAEMARGQSATTLLARENGLDLRLVNAGLRGGAGDLPGIEDLSLGEGTANCLRGPAMSRAQLDRALAQGRALGASGRADAVAFGEIAGGSSSSAALIVHRLTGVALQQLIGRGAGLSDEGLMHKHDILSRASDRVSGALGPEAALMEFGGFEIAMMTGAIIGAAAERRIVLIDGFIPGAAALAAAQMVPATREAMVFCQLSREPGHRVLLEVMGAQPILSLDIALGAGAGAALAWPILRAAVAVLNAADAPAQSPDRRA</sequence>
<evidence type="ECO:0000313" key="10">
    <source>
        <dbReference type="EMBL" id="MBS0122890.1"/>
    </source>
</evidence>
<evidence type="ECO:0000256" key="5">
    <source>
        <dbReference type="ARBA" id="ARBA00022573"/>
    </source>
</evidence>
<dbReference type="GO" id="GO:0008939">
    <property type="term" value="F:nicotinate-nucleotide-dimethylbenzimidazole phosphoribosyltransferase activity"/>
    <property type="evidence" value="ECO:0007669"/>
    <property type="project" value="UniProtKB-EC"/>
</dbReference>
<dbReference type="GO" id="GO:0009236">
    <property type="term" value="P:cobalamin biosynthetic process"/>
    <property type="evidence" value="ECO:0007669"/>
    <property type="project" value="UniProtKB-KW"/>
</dbReference>
<evidence type="ECO:0000256" key="9">
    <source>
        <dbReference type="ARBA" id="ARBA00047340"/>
    </source>
</evidence>
<keyword evidence="6 10" id="KW-0328">Glycosyltransferase</keyword>
<dbReference type="SUPFAM" id="SSF52733">
    <property type="entry name" value="Nicotinate mononucleotide:5,6-dimethylbenzimidazole phosphoribosyltransferase (CobT)"/>
    <property type="match status" value="1"/>
</dbReference>
<keyword evidence="7" id="KW-0808">Transferase</keyword>
<keyword evidence="5" id="KW-0169">Cobalamin biosynthesis</keyword>
<dbReference type="UniPathway" id="UPA00061">
    <property type="reaction ID" value="UER00516"/>
</dbReference>
<organism evidence="10 11">
    <name type="scientific">Thetidibacter halocola</name>
    <dbReference type="NCBI Taxonomy" id="2827239"/>
    <lineage>
        <taxon>Bacteria</taxon>
        <taxon>Pseudomonadati</taxon>
        <taxon>Pseudomonadota</taxon>
        <taxon>Alphaproteobacteria</taxon>
        <taxon>Rhodobacterales</taxon>
        <taxon>Roseobacteraceae</taxon>
        <taxon>Thetidibacter</taxon>
    </lineage>
</organism>
<proteinExistence type="inferred from homology"/>
<evidence type="ECO:0000256" key="8">
    <source>
        <dbReference type="ARBA" id="ARBA00030686"/>
    </source>
</evidence>
<dbReference type="EC" id="2.4.2.21" evidence="3"/>
<evidence type="ECO:0000256" key="7">
    <source>
        <dbReference type="ARBA" id="ARBA00022679"/>
    </source>
</evidence>
<evidence type="ECO:0000256" key="1">
    <source>
        <dbReference type="ARBA" id="ARBA00005049"/>
    </source>
</evidence>
<evidence type="ECO:0000256" key="4">
    <source>
        <dbReference type="ARBA" id="ARBA00015486"/>
    </source>
</evidence>